<dbReference type="EMBL" id="KQ483866">
    <property type="protein sequence ID" value="KYP40003.1"/>
    <property type="molecule type" value="Genomic_DNA"/>
</dbReference>
<dbReference type="AlphaFoldDB" id="A0A151RBY8"/>
<dbReference type="Gramene" id="C.cajan_36457.t">
    <property type="protein sequence ID" value="C.cajan_36457.t.cds1"/>
    <property type="gene ID" value="C.cajan_36457"/>
</dbReference>
<name>A0A151RBY8_CAJCA</name>
<evidence type="ECO:0000313" key="6">
    <source>
        <dbReference type="Proteomes" id="UP000075243"/>
    </source>
</evidence>
<accession>A0A151RBY8</accession>
<gene>
    <name evidence="5" type="ORF">KK1_038680</name>
</gene>
<keyword evidence="3" id="KW-0862">Zinc</keyword>
<evidence type="ECO:0000256" key="3">
    <source>
        <dbReference type="ARBA" id="ARBA00022833"/>
    </source>
</evidence>
<dbReference type="PANTHER" id="PTHR34451:SF15">
    <property type="entry name" value="PHD-TYPE DOMAIN-CONTAINING PROTEIN"/>
    <property type="match status" value="1"/>
</dbReference>
<dbReference type="OrthoDB" id="692041at2759"/>
<evidence type="ECO:0008006" key="7">
    <source>
        <dbReference type="Google" id="ProtNLM"/>
    </source>
</evidence>
<dbReference type="OMA" id="CACKIAA"/>
<keyword evidence="6" id="KW-1185">Reference proteome</keyword>
<proteinExistence type="predicted"/>
<protein>
    <recommendedName>
        <fullName evidence="7">Zinc finger PHD-type domain-containing protein</fullName>
    </recommendedName>
</protein>
<dbReference type="GO" id="GO:0008270">
    <property type="term" value="F:zinc ion binding"/>
    <property type="evidence" value="ECO:0007669"/>
    <property type="project" value="UniProtKB-KW"/>
</dbReference>
<sequence>MNPPQAKPSDTMKGECGNCRLKERWLFHRLSIRGIDRRLCTSCVLRLHPSFFCPSCFHFFDHPPSAHRFVTCTKCSSFTHLDCLPSPPPTTFLCPPCSNPAFSFFPDANTPIDQRLALVLLCASKVAAASAAKALALASARADRALREAALARKRARDALDYCSLLDKVKRLDVSQDRNLATAPNAASKKDEFNRFAAGQVKVMAPSEETPLHRPNDPQVRDSRTEWPG</sequence>
<keyword evidence="2" id="KW-0863">Zinc-finger</keyword>
<keyword evidence="1" id="KW-0479">Metal-binding</keyword>
<evidence type="ECO:0000256" key="4">
    <source>
        <dbReference type="SAM" id="MobiDB-lite"/>
    </source>
</evidence>
<reference evidence="5" key="1">
    <citation type="journal article" date="2012" name="Nat. Biotechnol.">
        <title>Draft genome sequence of pigeonpea (Cajanus cajan), an orphan legume crop of resource-poor farmers.</title>
        <authorList>
            <person name="Varshney R.K."/>
            <person name="Chen W."/>
            <person name="Li Y."/>
            <person name="Bharti A.K."/>
            <person name="Saxena R.K."/>
            <person name="Schlueter J.A."/>
            <person name="Donoghue M.T."/>
            <person name="Azam S."/>
            <person name="Fan G."/>
            <person name="Whaley A.M."/>
            <person name="Farmer A.D."/>
            <person name="Sheridan J."/>
            <person name="Iwata A."/>
            <person name="Tuteja R."/>
            <person name="Penmetsa R.V."/>
            <person name="Wu W."/>
            <person name="Upadhyaya H.D."/>
            <person name="Yang S.P."/>
            <person name="Shah T."/>
            <person name="Saxena K.B."/>
            <person name="Michael T."/>
            <person name="McCombie W.R."/>
            <person name="Yang B."/>
            <person name="Zhang G."/>
            <person name="Yang H."/>
            <person name="Wang J."/>
            <person name="Spillane C."/>
            <person name="Cook D.R."/>
            <person name="May G.D."/>
            <person name="Xu X."/>
            <person name="Jackson S.A."/>
        </authorList>
    </citation>
    <scope>NUCLEOTIDE SEQUENCE [LARGE SCALE GENOMIC DNA]</scope>
</reference>
<evidence type="ECO:0000256" key="2">
    <source>
        <dbReference type="ARBA" id="ARBA00022771"/>
    </source>
</evidence>
<dbReference type="STRING" id="3821.A0A151RBY8"/>
<evidence type="ECO:0000256" key="1">
    <source>
        <dbReference type="ARBA" id="ARBA00022723"/>
    </source>
</evidence>
<feature type="region of interest" description="Disordered" evidence="4">
    <location>
        <begin position="204"/>
        <end position="229"/>
    </location>
</feature>
<organism evidence="5 6">
    <name type="scientific">Cajanus cajan</name>
    <name type="common">Pigeon pea</name>
    <name type="synonym">Cajanus indicus</name>
    <dbReference type="NCBI Taxonomy" id="3821"/>
    <lineage>
        <taxon>Eukaryota</taxon>
        <taxon>Viridiplantae</taxon>
        <taxon>Streptophyta</taxon>
        <taxon>Embryophyta</taxon>
        <taxon>Tracheophyta</taxon>
        <taxon>Spermatophyta</taxon>
        <taxon>Magnoliopsida</taxon>
        <taxon>eudicotyledons</taxon>
        <taxon>Gunneridae</taxon>
        <taxon>Pentapetalae</taxon>
        <taxon>rosids</taxon>
        <taxon>fabids</taxon>
        <taxon>Fabales</taxon>
        <taxon>Fabaceae</taxon>
        <taxon>Papilionoideae</taxon>
        <taxon>50 kb inversion clade</taxon>
        <taxon>NPAAA clade</taxon>
        <taxon>indigoferoid/millettioid clade</taxon>
        <taxon>Phaseoleae</taxon>
        <taxon>Cajanus</taxon>
    </lineage>
</organism>
<dbReference type="Proteomes" id="UP000075243">
    <property type="component" value="Unassembled WGS sequence"/>
</dbReference>
<evidence type="ECO:0000313" key="5">
    <source>
        <dbReference type="EMBL" id="KYP40003.1"/>
    </source>
</evidence>
<dbReference type="PANTHER" id="PTHR34451">
    <property type="entry name" value="PHD FINGER FAMILY PROTEIN"/>
    <property type="match status" value="1"/>
</dbReference>
<feature type="compositionally biased region" description="Basic and acidic residues" evidence="4">
    <location>
        <begin position="210"/>
        <end position="229"/>
    </location>
</feature>
<dbReference type="InterPro" id="IPR019786">
    <property type="entry name" value="Zinc_finger_PHD-type_CS"/>
</dbReference>
<dbReference type="PROSITE" id="PS01359">
    <property type="entry name" value="ZF_PHD_1"/>
    <property type="match status" value="1"/>
</dbReference>